<dbReference type="PANTHER" id="PTHR43133:SF46">
    <property type="entry name" value="RNA POLYMERASE SIGMA-70 FACTOR ECF SUBFAMILY"/>
    <property type="match status" value="1"/>
</dbReference>
<protein>
    <submittedName>
        <fullName evidence="7">RNA polymerase sigma factor</fullName>
    </submittedName>
</protein>
<gene>
    <name evidence="7" type="ORF">G3O08_12800</name>
</gene>
<dbReference type="InterPro" id="IPR014284">
    <property type="entry name" value="RNA_pol_sigma-70_dom"/>
</dbReference>
<evidence type="ECO:0000313" key="8">
    <source>
        <dbReference type="Proteomes" id="UP000486602"/>
    </source>
</evidence>
<dbReference type="InterPro" id="IPR036388">
    <property type="entry name" value="WH-like_DNA-bd_sf"/>
</dbReference>
<dbReference type="Gene3D" id="1.10.1740.10">
    <property type="match status" value="1"/>
</dbReference>
<dbReference type="SUPFAM" id="SSF88946">
    <property type="entry name" value="Sigma2 domain of RNA polymerase sigma factors"/>
    <property type="match status" value="1"/>
</dbReference>
<sequence>MDDKALVEACIDGDYSAQKKLYQLYAPQMMGICMRYSSCVADAEDILQDGFIKVYHHLNSYTGQGALGGWMRRIMINIALQRYRESKNVQFLHVEDTDLHLREVSEDVLSRMAADELMAILQRLPIGFRTVFNLYAIEGFKHHEIASKLGISEGTSKSQYSRSKAILREMIEKENIISERAISK</sequence>
<comment type="similarity">
    <text evidence="1">Belongs to the sigma-70 factor family. ECF subfamily.</text>
</comment>
<dbReference type="Pfam" id="PF04542">
    <property type="entry name" value="Sigma70_r2"/>
    <property type="match status" value="1"/>
</dbReference>
<dbReference type="InterPro" id="IPR013324">
    <property type="entry name" value="RNA_pol_sigma_r3/r4-like"/>
</dbReference>
<feature type="domain" description="RNA polymerase sigma-70 region 2" evidence="5">
    <location>
        <begin position="21"/>
        <end position="87"/>
    </location>
</feature>
<feature type="domain" description="RNA polymerase sigma factor 70 region 4 type 2" evidence="6">
    <location>
        <begin position="115"/>
        <end position="165"/>
    </location>
</feature>
<keyword evidence="3" id="KW-0731">Sigma factor</keyword>
<dbReference type="PANTHER" id="PTHR43133">
    <property type="entry name" value="RNA POLYMERASE ECF-TYPE SIGMA FACTO"/>
    <property type="match status" value="1"/>
</dbReference>
<dbReference type="InterPro" id="IPR039425">
    <property type="entry name" value="RNA_pol_sigma-70-like"/>
</dbReference>
<evidence type="ECO:0000256" key="1">
    <source>
        <dbReference type="ARBA" id="ARBA00010641"/>
    </source>
</evidence>
<evidence type="ECO:0000259" key="5">
    <source>
        <dbReference type="Pfam" id="PF04542"/>
    </source>
</evidence>
<dbReference type="GO" id="GO:0003677">
    <property type="term" value="F:DNA binding"/>
    <property type="evidence" value="ECO:0007669"/>
    <property type="project" value="InterPro"/>
</dbReference>
<dbReference type="RefSeq" id="WP_163285778.1">
    <property type="nucleotide sequence ID" value="NZ_JAAGVY010000025.1"/>
</dbReference>
<comment type="caution">
    <text evidence="7">The sequence shown here is derived from an EMBL/GenBank/DDBJ whole genome shotgun (WGS) entry which is preliminary data.</text>
</comment>
<dbReference type="Gene3D" id="1.10.10.10">
    <property type="entry name" value="Winged helix-like DNA-binding domain superfamily/Winged helix DNA-binding domain"/>
    <property type="match status" value="1"/>
</dbReference>
<dbReference type="Proteomes" id="UP000486602">
    <property type="component" value="Unassembled WGS sequence"/>
</dbReference>
<keyword evidence="8" id="KW-1185">Reference proteome</keyword>
<evidence type="ECO:0000259" key="6">
    <source>
        <dbReference type="Pfam" id="PF08281"/>
    </source>
</evidence>
<keyword evidence="2" id="KW-0805">Transcription regulation</keyword>
<dbReference type="GO" id="GO:0016987">
    <property type="term" value="F:sigma factor activity"/>
    <property type="evidence" value="ECO:0007669"/>
    <property type="project" value="UniProtKB-KW"/>
</dbReference>
<proteinExistence type="inferred from homology"/>
<dbReference type="EMBL" id="JAAGVY010000025">
    <property type="protein sequence ID" value="NEN24383.1"/>
    <property type="molecule type" value="Genomic_DNA"/>
</dbReference>
<accession>A0A7K3WRT5</accession>
<organism evidence="7 8">
    <name type="scientific">Cryomorpha ignava</name>
    <dbReference type="NCBI Taxonomy" id="101383"/>
    <lineage>
        <taxon>Bacteria</taxon>
        <taxon>Pseudomonadati</taxon>
        <taxon>Bacteroidota</taxon>
        <taxon>Flavobacteriia</taxon>
        <taxon>Flavobacteriales</taxon>
        <taxon>Cryomorphaceae</taxon>
        <taxon>Cryomorpha</taxon>
    </lineage>
</organism>
<dbReference type="AlphaFoldDB" id="A0A7K3WRT5"/>
<reference evidence="7 8" key="1">
    <citation type="submission" date="2020-02" db="EMBL/GenBank/DDBJ databases">
        <title>Out from the shadows clarifying the taxonomy of the family Cryomorphaceae and related taxa by utilizing the GTDB taxonomic framework.</title>
        <authorList>
            <person name="Bowman J.P."/>
        </authorList>
    </citation>
    <scope>NUCLEOTIDE SEQUENCE [LARGE SCALE GENOMIC DNA]</scope>
    <source>
        <strain evidence="7 8">QSSC 1-22</strain>
    </source>
</reference>
<dbReference type="InterPro" id="IPR013325">
    <property type="entry name" value="RNA_pol_sigma_r2"/>
</dbReference>
<name>A0A7K3WRT5_9FLAO</name>
<evidence type="ECO:0000256" key="2">
    <source>
        <dbReference type="ARBA" id="ARBA00023015"/>
    </source>
</evidence>
<evidence type="ECO:0000256" key="3">
    <source>
        <dbReference type="ARBA" id="ARBA00023082"/>
    </source>
</evidence>
<dbReference type="InterPro" id="IPR013249">
    <property type="entry name" value="RNA_pol_sigma70_r4_t2"/>
</dbReference>
<evidence type="ECO:0000313" key="7">
    <source>
        <dbReference type="EMBL" id="NEN24383.1"/>
    </source>
</evidence>
<dbReference type="GO" id="GO:0006352">
    <property type="term" value="P:DNA-templated transcription initiation"/>
    <property type="evidence" value="ECO:0007669"/>
    <property type="project" value="InterPro"/>
</dbReference>
<dbReference type="SUPFAM" id="SSF88659">
    <property type="entry name" value="Sigma3 and sigma4 domains of RNA polymerase sigma factors"/>
    <property type="match status" value="1"/>
</dbReference>
<dbReference type="InterPro" id="IPR007627">
    <property type="entry name" value="RNA_pol_sigma70_r2"/>
</dbReference>
<dbReference type="NCBIfam" id="TIGR02937">
    <property type="entry name" value="sigma70-ECF"/>
    <property type="match status" value="1"/>
</dbReference>
<keyword evidence="4" id="KW-0804">Transcription</keyword>
<dbReference type="Pfam" id="PF08281">
    <property type="entry name" value="Sigma70_r4_2"/>
    <property type="match status" value="1"/>
</dbReference>
<evidence type="ECO:0000256" key="4">
    <source>
        <dbReference type="ARBA" id="ARBA00023163"/>
    </source>
</evidence>